<evidence type="ECO:0000313" key="1">
    <source>
        <dbReference type="EMBL" id="MCE0481450.1"/>
    </source>
</evidence>
<evidence type="ECO:0000313" key="2">
    <source>
        <dbReference type="Proteomes" id="UP000823775"/>
    </source>
</evidence>
<feature type="non-terminal residue" evidence="1">
    <location>
        <position position="1"/>
    </location>
</feature>
<dbReference type="Proteomes" id="UP000823775">
    <property type="component" value="Unassembled WGS sequence"/>
</dbReference>
<sequence length="54" mass="6139">WDEAVLVTNSSNDLWDDAQVVVLPEEKLQVRLERKAVAMMGLTRSCGIRARLVR</sequence>
<accession>A0ABS8VNB8</accession>
<protein>
    <submittedName>
        <fullName evidence="1">Uncharacterized protein</fullName>
    </submittedName>
</protein>
<comment type="caution">
    <text evidence="1">The sequence shown here is derived from an EMBL/GenBank/DDBJ whole genome shotgun (WGS) entry which is preliminary data.</text>
</comment>
<dbReference type="EMBL" id="JACEIK010005417">
    <property type="protein sequence ID" value="MCE0481450.1"/>
    <property type="molecule type" value="Genomic_DNA"/>
</dbReference>
<organism evidence="1 2">
    <name type="scientific">Datura stramonium</name>
    <name type="common">Jimsonweed</name>
    <name type="synonym">Common thornapple</name>
    <dbReference type="NCBI Taxonomy" id="4076"/>
    <lineage>
        <taxon>Eukaryota</taxon>
        <taxon>Viridiplantae</taxon>
        <taxon>Streptophyta</taxon>
        <taxon>Embryophyta</taxon>
        <taxon>Tracheophyta</taxon>
        <taxon>Spermatophyta</taxon>
        <taxon>Magnoliopsida</taxon>
        <taxon>eudicotyledons</taxon>
        <taxon>Gunneridae</taxon>
        <taxon>Pentapetalae</taxon>
        <taxon>asterids</taxon>
        <taxon>lamiids</taxon>
        <taxon>Solanales</taxon>
        <taxon>Solanaceae</taxon>
        <taxon>Solanoideae</taxon>
        <taxon>Datureae</taxon>
        <taxon>Datura</taxon>
    </lineage>
</organism>
<keyword evidence="2" id="KW-1185">Reference proteome</keyword>
<gene>
    <name evidence="1" type="ORF">HAX54_039221</name>
</gene>
<proteinExistence type="predicted"/>
<reference evidence="1 2" key="1">
    <citation type="journal article" date="2021" name="BMC Genomics">
        <title>Datura genome reveals duplications of psychoactive alkaloid biosynthetic genes and high mutation rate following tissue culture.</title>
        <authorList>
            <person name="Rajewski A."/>
            <person name="Carter-House D."/>
            <person name="Stajich J."/>
            <person name="Litt A."/>
        </authorList>
    </citation>
    <scope>NUCLEOTIDE SEQUENCE [LARGE SCALE GENOMIC DNA]</scope>
    <source>
        <strain evidence="1">AR-01</strain>
    </source>
</reference>
<name>A0ABS8VNB8_DATST</name>